<dbReference type="SUPFAM" id="SSF88946">
    <property type="entry name" value="Sigma2 domain of RNA polymerase sigma factors"/>
    <property type="match status" value="1"/>
</dbReference>
<dbReference type="InterPro" id="IPR017801">
    <property type="entry name" value="DUF3738"/>
</dbReference>
<dbReference type="Pfam" id="PF12543">
    <property type="entry name" value="DUF3738"/>
    <property type="match status" value="1"/>
</dbReference>
<dbReference type="EMBL" id="ABOX02000019">
    <property type="protein sequence ID" value="EEF60249.1"/>
    <property type="molecule type" value="Genomic_DNA"/>
</dbReference>
<dbReference type="InterPro" id="IPR014284">
    <property type="entry name" value="RNA_pol_sigma-70_dom"/>
</dbReference>
<organism evidence="8 9">
    <name type="scientific">Pedosphaera parvula (strain Ellin514)</name>
    <dbReference type="NCBI Taxonomy" id="320771"/>
    <lineage>
        <taxon>Bacteria</taxon>
        <taxon>Pseudomonadati</taxon>
        <taxon>Verrucomicrobiota</taxon>
        <taxon>Pedosphaerae</taxon>
        <taxon>Pedosphaerales</taxon>
        <taxon>Pedosphaeraceae</taxon>
        <taxon>Pedosphaera</taxon>
    </lineage>
</organism>
<dbReference type="Proteomes" id="UP000003688">
    <property type="component" value="Unassembled WGS sequence"/>
</dbReference>
<dbReference type="Pfam" id="PF04545">
    <property type="entry name" value="Sigma70_r4"/>
    <property type="match status" value="1"/>
</dbReference>
<dbReference type="GO" id="GO:0003677">
    <property type="term" value="F:DNA binding"/>
    <property type="evidence" value="ECO:0007669"/>
    <property type="project" value="UniProtKB-KW"/>
</dbReference>
<proteinExistence type="inferred from homology"/>
<evidence type="ECO:0000256" key="3">
    <source>
        <dbReference type="ARBA" id="ARBA00023082"/>
    </source>
</evidence>
<dbReference type="InterPro" id="IPR013324">
    <property type="entry name" value="RNA_pol_sigma_r3/r4-like"/>
</dbReference>
<keyword evidence="9" id="KW-1185">Reference proteome</keyword>
<dbReference type="RefSeq" id="WP_007415815.1">
    <property type="nucleotide sequence ID" value="NZ_ABOX02000019.1"/>
</dbReference>
<dbReference type="InterPro" id="IPR036388">
    <property type="entry name" value="WH-like_DNA-bd_sf"/>
</dbReference>
<dbReference type="STRING" id="320771.Cflav_PD3308"/>
<dbReference type="PANTHER" id="PTHR43133">
    <property type="entry name" value="RNA POLYMERASE ECF-TYPE SIGMA FACTO"/>
    <property type="match status" value="1"/>
</dbReference>
<keyword evidence="4" id="KW-0238">DNA-binding</keyword>
<dbReference type="InterPro" id="IPR013325">
    <property type="entry name" value="RNA_pol_sigma_r2"/>
</dbReference>
<evidence type="ECO:0000256" key="4">
    <source>
        <dbReference type="ARBA" id="ARBA00023125"/>
    </source>
</evidence>
<evidence type="ECO:0000259" key="7">
    <source>
        <dbReference type="Pfam" id="PF04545"/>
    </source>
</evidence>
<protein>
    <submittedName>
        <fullName evidence="8">RNA polymerase, sigma-24 subunit, ECF subfamily</fullName>
    </submittedName>
</protein>
<dbReference type="Pfam" id="PF04542">
    <property type="entry name" value="Sigma70_r2"/>
    <property type="match status" value="1"/>
</dbReference>
<comment type="similarity">
    <text evidence="1">Belongs to the sigma-70 factor family. ECF subfamily.</text>
</comment>
<keyword evidence="3" id="KW-0731">Sigma factor</keyword>
<feature type="domain" description="RNA polymerase sigma-70 region 4" evidence="7">
    <location>
        <begin position="125"/>
        <end position="173"/>
    </location>
</feature>
<name>B9XJ22_PEDPL</name>
<dbReference type="SUPFAM" id="SSF88659">
    <property type="entry name" value="Sigma3 and sigma4 domains of RNA polymerase sigma factors"/>
    <property type="match status" value="1"/>
</dbReference>
<dbReference type="PANTHER" id="PTHR43133:SF51">
    <property type="entry name" value="RNA POLYMERASE SIGMA FACTOR"/>
    <property type="match status" value="1"/>
</dbReference>
<gene>
    <name evidence="8" type="ORF">Cflav_PD3308</name>
</gene>
<dbReference type="Gene3D" id="1.10.1740.10">
    <property type="match status" value="1"/>
</dbReference>
<dbReference type="InterPro" id="IPR007630">
    <property type="entry name" value="RNA_pol_sigma70_r4"/>
</dbReference>
<keyword evidence="5" id="KW-0804">Transcription</keyword>
<dbReference type="NCBIfam" id="TIGR02937">
    <property type="entry name" value="sigma70-ECF"/>
    <property type="match status" value="1"/>
</dbReference>
<evidence type="ECO:0000313" key="8">
    <source>
        <dbReference type="EMBL" id="EEF60249.1"/>
    </source>
</evidence>
<evidence type="ECO:0000256" key="1">
    <source>
        <dbReference type="ARBA" id="ARBA00010641"/>
    </source>
</evidence>
<evidence type="ECO:0000256" key="5">
    <source>
        <dbReference type="ARBA" id="ARBA00023163"/>
    </source>
</evidence>
<sequence>MHLLNDSELISAYATQHSEEAFATLVERHISLVYSSALRQVRDPHLAEEITQSVFIILARKAASLSRETVLAGWLCRTAHFAACNALKAEHRRQHREQEAHMNSHLNEPEPDFWPQLAPLLDEAVAQLGEADRNAVVLRFYQQRSLDEVGRVLGLNADTAQKRVSRALERLRKFFIKRGVVLTTATIAAAISANSVQAAPMSLSASVSAVAIGKGVAANSTTLTFVKGALKLMAWTKLKIAVVVGAGLILAGGSTRIVMTKVLAQSSGEIDESFWKTDTRTLQQAPPVLIIRLAKSLGGGGTLNLGNKALLMNVPLSGLLGAAYDFPEARVILPADTTKERFDLMLTLPDHPKEKLQKELKQKFGLVARPETRDVDILLLKIKTSNAPGLKPSRATQGFMSSGMSSGNSPAANTQNINIKGQPISTLKRSLESRLKKQILDETGMTNRFDIQLQWQVRAGQTEEQALTEAVLNQLGLELQPSREQLEMLIVEHVEGK</sequence>
<accession>B9XJ22</accession>
<dbReference type="NCBIfam" id="TIGR03435">
    <property type="entry name" value="Soli_TIGR03435"/>
    <property type="match status" value="1"/>
</dbReference>
<reference evidence="8 9" key="1">
    <citation type="journal article" date="2011" name="J. Bacteriol.">
        <title>Genome sequence of 'Pedosphaera parvula' Ellin514, an aerobic Verrucomicrobial isolate from pasture soil.</title>
        <authorList>
            <person name="Kant R."/>
            <person name="van Passel M.W."/>
            <person name="Sangwan P."/>
            <person name="Palva A."/>
            <person name="Lucas S."/>
            <person name="Copeland A."/>
            <person name="Lapidus A."/>
            <person name="Glavina Del Rio T."/>
            <person name="Dalin E."/>
            <person name="Tice H."/>
            <person name="Bruce D."/>
            <person name="Goodwin L."/>
            <person name="Pitluck S."/>
            <person name="Chertkov O."/>
            <person name="Larimer F.W."/>
            <person name="Land M.L."/>
            <person name="Hauser L."/>
            <person name="Brettin T.S."/>
            <person name="Detter J.C."/>
            <person name="Han S."/>
            <person name="de Vos W.M."/>
            <person name="Janssen P.H."/>
            <person name="Smidt H."/>
        </authorList>
    </citation>
    <scope>NUCLEOTIDE SEQUENCE [LARGE SCALE GENOMIC DNA]</scope>
    <source>
        <strain evidence="8 9">Ellin514</strain>
    </source>
</reference>
<feature type="domain" description="RNA polymerase sigma-70 region 2" evidence="6">
    <location>
        <begin position="25"/>
        <end position="92"/>
    </location>
</feature>
<dbReference type="InterPro" id="IPR039425">
    <property type="entry name" value="RNA_pol_sigma-70-like"/>
</dbReference>
<keyword evidence="2" id="KW-0805">Transcription regulation</keyword>
<dbReference type="InterPro" id="IPR007627">
    <property type="entry name" value="RNA_pol_sigma70_r2"/>
</dbReference>
<dbReference type="CDD" id="cd06171">
    <property type="entry name" value="Sigma70_r4"/>
    <property type="match status" value="1"/>
</dbReference>
<evidence type="ECO:0000259" key="6">
    <source>
        <dbReference type="Pfam" id="PF04542"/>
    </source>
</evidence>
<dbReference type="GO" id="GO:0016987">
    <property type="term" value="F:sigma factor activity"/>
    <property type="evidence" value="ECO:0007669"/>
    <property type="project" value="UniProtKB-KW"/>
</dbReference>
<dbReference type="Gene3D" id="1.10.10.10">
    <property type="entry name" value="Winged helix-like DNA-binding domain superfamily/Winged helix DNA-binding domain"/>
    <property type="match status" value="1"/>
</dbReference>
<dbReference type="AlphaFoldDB" id="B9XJ22"/>
<comment type="caution">
    <text evidence="8">The sequence shown here is derived from an EMBL/GenBank/DDBJ whole genome shotgun (WGS) entry which is preliminary data.</text>
</comment>
<dbReference type="OrthoDB" id="263872at2"/>
<evidence type="ECO:0000256" key="2">
    <source>
        <dbReference type="ARBA" id="ARBA00023015"/>
    </source>
</evidence>
<dbReference type="GO" id="GO:0006352">
    <property type="term" value="P:DNA-templated transcription initiation"/>
    <property type="evidence" value="ECO:0007669"/>
    <property type="project" value="InterPro"/>
</dbReference>
<evidence type="ECO:0000313" key="9">
    <source>
        <dbReference type="Proteomes" id="UP000003688"/>
    </source>
</evidence>